<reference evidence="4 5" key="1">
    <citation type="submission" date="2013-12" db="EMBL/GenBank/DDBJ databases">
        <title>Draft genome of the parsitic nematode Ancylostoma duodenale.</title>
        <authorList>
            <person name="Mitreva M."/>
        </authorList>
    </citation>
    <scope>NUCLEOTIDE SEQUENCE [LARGE SCALE GENOMIC DNA]</scope>
    <source>
        <strain evidence="4 5">Zhejiang</strain>
    </source>
</reference>
<dbReference type="InterPro" id="IPR025661">
    <property type="entry name" value="Pept_asp_AS"/>
</dbReference>
<dbReference type="Gene3D" id="3.90.70.10">
    <property type="entry name" value="Cysteine proteinases"/>
    <property type="match status" value="1"/>
</dbReference>
<comment type="similarity">
    <text evidence="1">Belongs to the peptidase C1 family.</text>
</comment>
<dbReference type="Gene3D" id="2.40.50.170">
    <property type="entry name" value="Cysteine proteinases. Chain C"/>
    <property type="match status" value="1"/>
</dbReference>
<dbReference type="GO" id="GO:0006508">
    <property type="term" value="P:proteolysis"/>
    <property type="evidence" value="ECO:0007669"/>
    <property type="project" value="UniProtKB-KW"/>
</dbReference>
<proteinExistence type="inferred from homology"/>
<keyword evidence="4" id="KW-0378">Hydrolase</keyword>
<dbReference type="EMBL" id="KN726404">
    <property type="protein sequence ID" value="KIH68331.1"/>
    <property type="molecule type" value="Genomic_DNA"/>
</dbReference>
<evidence type="ECO:0000313" key="5">
    <source>
        <dbReference type="Proteomes" id="UP000054047"/>
    </source>
</evidence>
<organism evidence="4 5">
    <name type="scientific">Ancylostoma duodenale</name>
    <dbReference type="NCBI Taxonomy" id="51022"/>
    <lineage>
        <taxon>Eukaryota</taxon>
        <taxon>Metazoa</taxon>
        <taxon>Ecdysozoa</taxon>
        <taxon>Nematoda</taxon>
        <taxon>Chromadorea</taxon>
        <taxon>Rhabditida</taxon>
        <taxon>Rhabditina</taxon>
        <taxon>Rhabditomorpha</taxon>
        <taxon>Strongyloidea</taxon>
        <taxon>Ancylostomatidae</taxon>
        <taxon>Ancylostomatinae</taxon>
        <taxon>Ancylostoma</taxon>
    </lineage>
</organism>
<dbReference type="InterPro" id="IPR038765">
    <property type="entry name" value="Papain-like_cys_pep_sf"/>
</dbReference>
<keyword evidence="4" id="KW-0645">Protease</keyword>
<dbReference type="Pfam" id="PF00112">
    <property type="entry name" value="Peptidase_C1"/>
    <property type="match status" value="1"/>
</dbReference>
<evidence type="ECO:0000256" key="2">
    <source>
        <dbReference type="ARBA" id="ARBA00023157"/>
    </source>
</evidence>
<keyword evidence="5" id="KW-1185">Reference proteome</keyword>
<dbReference type="InterPro" id="IPR013128">
    <property type="entry name" value="Peptidase_C1A"/>
</dbReference>
<dbReference type="PROSITE" id="PS00639">
    <property type="entry name" value="THIOL_PROTEASE_HIS"/>
    <property type="match status" value="1"/>
</dbReference>
<dbReference type="AlphaFoldDB" id="A0A0C2HFG0"/>
<dbReference type="Proteomes" id="UP000054047">
    <property type="component" value="Unassembled WGS sequence"/>
</dbReference>
<dbReference type="GO" id="GO:0008234">
    <property type="term" value="F:cysteine-type peptidase activity"/>
    <property type="evidence" value="ECO:0007669"/>
    <property type="project" value="InterPro"/>
</dbReference>
<feature type="domain" description="Peptidase C1A papain C-terminal" evidence="3">
    <location>
        <begin position="99"/>
        <end position="305"/>
    </location>
</feature>
<dbReference type="PROSITE" id="PS00640">
    <property type="entry name" value="THIOL_PROTEASE_ASN"/>
    <property type="match status" value="1"/>
</dbReference>
<dbReference type="InterPro" id="IPR000668">
    <property type="entry name" value="Peptidase_C1A_C"/>
</dbReference>
<evidence type="ECO:0000256" key="1">
    <source>
        <dbReference type="ARBA" id="ARBA00008455"/>
    </source>
</evidence>
<name>A0A0C2HFG0_9BILA</name>
<keyword evidence="2" id="KW-1015">Disulfide bond</keyword>
<evidence type="ECO:0000259" key="3">
    <source>
        <dbReference type="SMART" id="SM00645"/>
    </source>
</evidence>
<dbReference type="SMART" id="SM00645">
    <property type="entry name" value="Pept_C1"/>
    <property type="match status" value="1"/>
</dbReference>
<dbReference type="PANTHER" id="PTHR12411">
    <property type="entry name" value="CYSTEINE PROTEASE FAMILY C1-RELATED"/>
    <property type="match status" value="1"/>
</dbReference>
<gene>
    <name evidence="4" type="ORF">ANCDUO_01335</name>
</gene>
<dbReference type="SUPFAM" id="SSF54001">
    <property type="entry name" value="Cysteine proteinases"/>
    <property type="match status" value="1"/>
</dbReference>
<dbReference type="OrthoDB" id="640249at2759"/>
<protein>
    <submittedName>
        <fullName evidence="4">Papain family cysteine protease</fullName>
    </submittedName>
</protein>
<sequence>MWILAVLVVAAFAEKPITLEEYLAQPLPEYAQKLKGQEFVDYINKRQSFYMAEYSPGAEAFTKARIMDLEFLESPKEEELTSDVDYDYSLLDQDEDIELPASFDARQQWPECKSIGIVRDQSSCGTSKDISNTVMISDTDILSCCGDYCGKGCKGGWTWQAYRWMMRDGVCTGGPYRHKNACKPYVFYPCDRHAGQPYYGPCPDDTWPTPNTALIVCQPIHLIVSSHTSGTSTVESGSRSLQTAGGLPIGAHAVKIIGWGRDTVKNLDYWLVANSWNSDWGEKGYFRILRGSNHCGIEERIVAGQMKVD</sequence>
<accession>A0A0C2HFG0</accession>
<evidence type="ECO:0000313" key="4">
    <source>
        <dbReference type="EMBL" id="KIH68331.1"/>
    </source>
</evidence>
<dbReference type="InterPro" id="IPR025660">
    <property type="entry name" value="Pept_his_AS"/>
</dbReference>